<dbReference type="InterPro" id="IPR000101">
    <property type="entry name" value="GGT_peptidase"/>
</dbReference>
<dbReference type="GO" id="GO:0036374">
    <property type="term" value="F:glutathione hydrolase activity"/>
    <property type="evidence" value="ECO:0007669"/>
    <property type="project" value="InterPro"/>
</dbReference>
<protein>
    <recommendedName>
        <fullName evidence="7">Gamma-glutamyltransferase</fullName>
    </recommendedName>
</protein>
<dbReference type="Pfam" id="PF01019">
    <property type="entry name" value="G_glu_transpept"/>
    <property type="match status" value="1"/>
</dbReference>
<keyword evidence="1" id="KW-1199">Hemostasis impairing toxin</keyword>
<dbReference type="FunFam" id="1.10.246.130:FF:000001">
    <property type="entry name" value="Gamma-glutamyltransferase 5 isoform 1"/>
    <property type="match status" value="1"/>
</dbReference>
<keyword evidence="1" id="KW-1202">Platelet aggregation activating toxin</keyword>
<feature type="non-terminal residue" evidence="5">
    <location>
        <position position="1"/>
    </location>
</feature>
<accession>A0A1B6GVE7</accession>
<feature type="transmembrane region" description="Helical" evidence="4">
    <location>
        <begin position="50"/>
        <end position="72"/>
    </location>
</feature>
<evidence type="ECO:0000256" key="1">
    <source>
        <dbReference type="ARBA" id="ARBA00084097"/>
    </source>
</evidence>
<keyword evidence="4" id="KW-0812">Transmembrane</keyword>
<proteinExistence type="predicted"/>
<feature type="binding site" evidence="3">
    <location>
        <begin position="514"/>
        <end position="515"/>
    </location>
    <ligand>
        <name>L-glutamate</name>
        <dbReference type="ChEBI" id="CHEBI:29985"/>
    </ligand>
</feature>
<evidence type="ECO:0000256" key="4">
    <source>
        <dbReference type="SAM" id="Phobius"/>
    </source>
</evidence>
<keyword evidence="4" id="KW-1133">Transmembrane helix</keyword>
<gene>
    <name evidence="5" type="ORF">g.18177</name>
    <name evidence="6" type="ORF">g.18178</name>
</gene>
<evidence type="ECO:0008006" key="7">
    <source>
        <dbReference type="Google" id="ProtNLM"/>
    </source>
</evidence>
<keyword evidence="4" id="KW-0472">Membrane</keyword>
<feature type="binding site" evidence="3">
    <location>
        <position position="537"/>
    </location>
    <ligand>
        <name>L-glutamate</name>
        <dbReference type="ChEBI" id="CHEBI:29985"/>
    </ligand>
</feature>
<dbReference type="SUPFAM" id="SSF56235">
    <property type="entry name" value="N-terminal nucleophile aminohydrolases (Ntn hydrolases)"/>
    <property type="match status" value="1"/>
</dbReference>
<dbReference type="PANTHER" id="PTHR11686">
    <property type="entry name" value="GAMMA GLUTAMYL TRANSPEPTIDASE"/>
    <property type="match status" value="1"/>
</dbReference>
<reference evidence="5" key="1">
    <citation type="submission" date="2015-11" db="EMBL/GenBank/DDBJ databases">
        <title>De novo transcriptome assembly of four potential Pierce s Disease insect vectors from Arizona vineyards.</title>
        <authorList>
            <person name="Tassone E.E."/>
        </authorList>
    </citation>
    <scope>NUCLEOTIDE SEQUENCE</scope>
</reference>
<dbReference type="InterPro" id="IPR043137">
    <property type="entry name" value="GGT_ssub_C"/>
</dbReference>
<dbReference type="AlphaFoldDB" id="A0A1B6GVE7"/>
<evidence type="ECO:0000256" key="2">
    <source>
        <dbReference type="PIRSR" id="PIRSR600101-1"/>
    </source>
</evidence>
<dbReference type="EMBL" id="GECZ01000149">
    <property type="protein sequence ID" value="JAS69620.1"/>
    <property type="molecule type" value="Transcribed_RNA"/>
</dbReference>
<evidence type="ECO:0000313" key="5">
    <source>
        <dbReference type="EMBL" id="JAS66391.1"/>
    </source>
</evidence>
<dbReference type="NCBIfam" id="TIGR00066">
    <property type="entry name" value="g_glut_trans"/>
    <property type="match status" value="1"/>
</dbReference>
<dbReference type="PRINTS" id="PR01210">
    <property type="entry name" value="GGTRANSPTASE"/>
</dbReference>
<dbReference type="InterPro" id="IPR043138">
    <property type="entry name" value="GGT_lsub"/>
</dbReference>
<evidence type="ECO:0000313" key="6">
    <source>
        <dbReference type="EMBL" id="JAS69620.1"/>
    </source>
</evidence>
<feature type="binding site" evidence="3">
    <location>
        <position position="171"/>
    </location>
    <ligand>
        <name>L-glutamate</name>
        <dbReference type="ChEBI" id="CHEBI:29985"/>
    </ligand>
</feature>
<evidence type="ECO:0000256" key="3">
    <source>
        <dbReference type="PIRSR" id="PIRSR600101-2"/>
    </source>
</evidence>
<feature type="active site" description="Nucleophile" evidence="2">
    <location>
        <position position="444"/>
    </location>
</feature>
<dbReference type="FunFam" id="3.60.20.40:FF:000001">
    <property type="entry name" value="Gamma-glutamyltranspeptidase 1"/>
    <property type="match status" value="1"/>
</dbReference>
<feature type="binding site" evidence="3">
    <location>
        <position position="486"/>
    </location>
    <ligand>
        <name>L-glutamate</name>
        <dbReference type="ChEBI" id="CHEBI:29985"/>
    </ligand>
</feature>
<dbReference type="GO" id="GO:0006751">
    <property type="term" value="P:glutathione catabolic process"/>
    <property type="evidence" value="ECO:0007669"/>
    <property type="project" value="InterPro"/>
</dbReference>
<keyword evidence="1" id="KW-0800">Toxin</keyword>
<organism evidence="5">
    <name type="scientific">Cuerna arida</name>
    <dbReference type="NCBI Taxonomy" id="1464854"/>
    <lineage>
        <taxon>Eukaryota</taxon>
        <taxon>Metazoa</taxon>
        <taxon>Ecdysozoa</taxon>
        <taxon>Arthropoda</taxon>
        <taxon>Hexapoda</taxon>
        <taxon>Insecta</taxon>
        <taxon>Pterygota</taxon>
        <taxon>Neoptera</taxon>
        <taxon>Paraneoptera</taxon>
        <taxon>Hemiptera</taxon>
        <taxon>Auchenorrhyncha</taxon>
        <taxon>Membracoidea</taxon>
        <taxon>Cicadellidae</taxon>
        <taxon>Cicadellinae</taxon>
        <taxon>Proconiini</taxon>
        <taxon>Cuerna</taxon>
    </lineage>
</organism>
<dbReference type="GO" id="GO:0005886">
    <property type="term" value="C:plasma membrane"/>
    <property type="evidence" value="ECO:0007669"/>
    <property type="project" value="TreeGrafter"/>
</dbReference>
<name>A0A1B6GVE7_9HEMI</name>
<dbReference type="EMBL" id="GECZ01003378">
    <property type="protein sequence ID" value="JAS66391.1"/>
    <property type="molecule type" value="Transcribed_RNA"/>
</dbReference>
<dbReference type="PANTHER" id="PTHR11686:SF72">
    <property type="entry name" value="GAMMA-GLUTAMYL TRANSPEPTIDASE, ISOFORM A"/>
    <property type="match status" value="1"/>
</dbReference>
<dbReference type="Gene3D" id="1.10.246.130">
    <property type="match status" value="1"/>
</dbReference>
<sequence>RLGWEHCLRQQVVVACQRSVAQAEESAVSFRLSRGTETMITTGLLTEKRILVVAVLAVAVVCCAVFLVHYLASGESDEDNFVLSAPDVTMPLPPSPSILGKFRSAAVVSNGEPCAVIGKEVLEKGGSAVDAAIATLLCDGVCCLHNMGLGGGFLMTVYDKAGGKVETLNAREAAPAAATFDMFDGKPTLSTIGGLSIAVPGELRGYQTAWEKYGKLPWAELFRPTIRLCEEGVPINEHLARNLREKEKDIRKSVTLSNLLLYDDGELPKLGDKIKMPLLAKTLKIVSESPRMADELYEGRLTKSLVDDIRSAGGIITAKDLADYRAKWRPPVQAQLSGNLTLYSVPPPGSGLLLTFMLQLLDGFVTEAPSEVEVTQRITEAFKHAYGRRTDIADPDFYNISQVMADLTSPEYIAMIRAKISDISTSDDPKFYGGHYDTLEDHGTANIVVLAPNGDAVAVTSTVNLLFGSQFVSPSTGILLNDEMDDFSAPSITNYFGLPPSPANYIVPGKRPLSSMCPSLIVDANGDVRLAVGSAGGTKITTSTALVTVLNLWYDKNIKEAIDHARYHHQLMPMTFAYEYGLVKNVVDGMKRIGHKVTRMPIAWRSCVTAIARNGSTITSNSDFRRPGRSAGF</sequence>
<dbReference type="Gene3D" id="3.60.20.40">
    <property type="match status" value="1"/>
</dbReference>
<dbReference type="InterPro" id="IPR029055">
    <property type="entry name" value="Ntn_hydrolases_N"/>
</dbReference>
<feature type="binding site" evidence="3">
    <location>
        <begin position="462"/>
        <end position="464"/>
    </location>
    <ligand>
        <name>L-glutamate</name>
        <dbReference type="ChEBI" id="CHEBI:29985"/>
    </ligand>
</feature>